<evidence type="ECO:0000256" key="6">
    <source>
        <dbReference type="ARBA" id="ARBA00031814"/>
    </source>
</evidence>
<gene>
    <name evidence="10" type="primary">LOC106459354</name>
</gene>
<evidence type="ECO:0000313" key="9">
    <source>
        <dbReference type="Proteomes" id="UP000694941"/>
    </source>
</evidence>
<dbReference type="EC" id="4.1.2.4" evidence="3"/>
<evidence type="ECO:0000256" key="3">
    <source>
        <dbReference type="ARBA" id="ARBA00012515"/>
    </source>
</evidence>
<dbReference type="PANTHER" id="PTHR10889:SF3">
    <property type="entry name" value="DEOXYRIBOSE-PHOSPHATE ALDOLASE"/>
    <property type="match status" value="1"/>
</dbReference>
<evidence type="ECO:0000256" key="8">
    <source>
        <dbReference type="ARBA" id="ARBA00048791"/>
    </source>
</evidence>
<reference evidence="10" key="1">
    <citation type="submission" date="2025-08" db="UniProtKB">
        <authorList>
            <consortium name="RefSeq"/>
        </authorList>
    </citation>
    <scope>IDENTIFICATION</scope>
    <source>
        <tissue evidence="10">Muscle</tissue>
    </source>
</reference>
<keyword evidence="4" id="KW-0456">Lyase</keyword>
<dbReference type="InterPro" id="IPR002915">
    <property type="entry name" value="DeoC/FbaB/LacD_aldolase"/>
</dbReference>
<keyword evidence="5" id="KW-0704">Schiff base</keyword>
<dbReference type="RefSeq" id="XP_022241537.1">
    <property type="nucleotide sequence ID" value="XM_022385829.1"/>
</dbReference>
<accession>A0ABM1SD32</accession>
<comment type="pathway">
    <text evidence="1">Carbohydrate degradation; 2-deoxy-D-ribose 1-phosphate degradation; D-glyceraldehyde 3-phosphate and acetaldehyde from 2-deoxy-alpha-D-ribose 1-phosphate: step 2/2.</text>
</comment>
<sequence length="267" mass="29686">MIFFCDFLKHFSDFFLFCYYLDWVQRININLSAVKRRAEAIPTRRAVKKECQAAWLLKAISCIDLTTLSGDDTFTNVQRLCHKAVHPVRQDLCDAMDIDQKGLTVAAVCVYPARVADSVKSLKFLGAKIPVAAVATGFPTGQYSLETRLEEIKRAVADGAQEIDIVINRNYALGGNWEGIYREVQMMKEACGSAHMKTILATGELGTMTNVYKASIVCMMAGADFIKTSTGKETVNATLPVGLVMTRAIRDYYQITGYKVDLHLSNI</sequence>
<proteinExistence type="inferred from homology"/>
<protein>
    <recommendedName>
        <fullName evidence="3">deoxyribose-phosphate aldolase</fullName>
        <ecNumber evidence="3">4.1.2.4</ecNumber>
    </recommendedName>
    <alternativeName>
        <fullName evidence="7">2-deoxy-D-ribose 5-phosphate aldolase</fullName>
    </alternativeName>
    <alternativeName>
        <fullName evidence="6">Phosphodeoxyriboaldolase</fullName>
    </alternativeName>
</protein>
<dbReference type="Gene3D" id="3.20.20.70">
    <property type="entry name" value="Aldolase class I"/>
    <property type="match status" value="1"/>
</dbReference>
<evidence type="ECO:0000256" key="7">
    <source>
        <dbReference type="ARBA" id="ARBA00032755"/>
    </source>
</evidence>
<dbReference type="GeneID" id="106459354"/>
<dbReference type="PANTHER" id="PTHR10889">
    <property type="entry name" value="DEOXYRIBOSE-PHOSPHATE ALDOLASE"/>
    <property type="match status" value="1"/>
</dbReference>
<dbReference type="Proteomes" id="UP000694941">
    <property type="component" value="Unplaced"/>
</dbReference>
<organism evidence="9 10">
    <name type="scientific">Limulus polyphemus</name>
    <name type="common">Atlantic horseshoe crab</name>
    <dbReference type="NCBI Taxonomy" id="6850"/>
    <lineage>
        <taxon>Eukaryota</taxon>
        <taxon>Metazoa</taxon>
        <taxon>Ecdysozoa</taxon>
        <taxon>Arthropoda</taxon>
        <taxon>Chelicerata</taxon>
        <taxon>Merostomata</taxon>
        <taxon>Xiphosura</taxon>
        <taxon>Limulidae</taxon>
        <taxon>Limulus</taxon>
    </lineage>
</organism>
<dbReference type="SUPFAM" id="SSF51569">
    <property type="entry name" value="Aldolase"/>
    <property type="match status" value="1"/>
</dbReference>
<keyword evidence="9" id="KW-1185">Reference proteome</keyword>
<dbReference type="NCBIfam" id="TIGR00126">
    <property type="entry name" value="deoC"/>
    <property type="match status" value="1"/>
</dbReference>
<evidence type="ECO:0000256" key="1">
    <source>
        <dbReference type="ARBA" id="ARBA00004816"/>
    </source>
</evidence>
<evidence type="ECO:0000256" key="2">
    <source>
        <dbReference type="ARBA" id="ARBA00009473"/>
    </source>
</evidence>
<dbReference type="Pfam" id="PF01791">
    <property type="entry name" value="DeoC"/>
    <property type="match status" value="1"/>
</dbReference>
<evidence type="ECO:0000256" key="5">
    <source>
        <dbReference type="ARBA" id="ARBA00023270"/>
    </source>
</evidence>
<name>A0ABM1SD32_LIMPO</name>
<comment type="similarity">
    <text evidence="2">Belongs to the DeoC/FbaB aldolase family. DeoC type 2 subfamily.</text>
</comment>
<comment type="catalytic activity">
    <reaction evidence="8">
        <text>2-deoxy-D-ribose 5-phosphate = D-glyceraldehyde 3-phosphate + acetaldehyde</text>
        <dbReference type="Rhea" id="RHEA:12821"/>
        <dbReference type="ChEBI" id="CHEBI:15343"/>
        <dbReference type="ChEBI" id="CHEBI:59776"/>
        <dbReference type="ChEBI" id="CHEBI:62877"/>
        <dbReference type="EC" id="4.1.2.4"/>
    </reaction>
</comment>
<dbReference type="CDD" id="cd00959">
    <property type="entry name" value="DeoC"/>
    <property type="match status" value="1"/>
</dbReference>
<dbReference type="InterPro" id="IPR013785">
    <property type="entry name" value="Aldolase_TIM"/>
</dbReference>
<evidence type="ECO:0000256" key="4">
    <source>
        <dbReference type="ARBA" id="ARBA00023239"/>
    </source>
</evidence>
<dbReference type="InterPro" id="IPR011343">
    <property type="entry name" value="DeoC"/>
</dbReference>
<dbReference type="SMART" id="SM01133">
    <property type="entry name" value="DeoC"/>
    <property type="match status" value="1"/>
</dbReference>
<evidence type="ECO:0000313" key="10">
    <source>
        <dbReference type="RefSeq" id="XP_022241537.1"/>
    </source>
</evidence>